<accession>A0AAE3LTT2</accession>
<evidence type="ECO:0000259" key="1">
    <source>
        <dbReference type="Pfam" id="PF08924"/>
    </source>
</evidence>
<dbReference type="RefSeq" id="WP_263073756.1">
    <property type="nucleotide sequence ID" value="NZ_JAOUSF010000004.1"/>
</dbReference>
<sequence>MSYVWGVDSSLNVTSERYDCVLTNFGRPDFWGRYLSTVPNAAEGITAEEVQLLHNSDTRILPIYNNFREATGYENGRVVARNTIFHARRLGIPTGKILFANVERFFAIDADWIRGFVDTFFPSGYRPGIYHDPVEGNFREAYCSAVSQDQKVATQLILWSAEPDPGVTTKQEAPSFNPAKPACRANVWAWQYGRDAEACPIDTNIIDRRLYNLLW</sequence>
<gene>
    <name evidence="2" type="ORF">OEV98_13085</name>
</gene>
<comment type="caution">
    <text evidence="2">The sequence shown here is derived from an EMBL/GenBank/DDBJ whole genome shotgun (WGS) entry which is preliminary data.</text>
</comment>
<keyword evidence="3" id="KW-1185">Reference proteome</keyword>
<dbReference type="InterPro" id="IPR015020">
    <property type="entry name" value="Rv2525c-like_Glyco_Hydro-like"/>
</dbReference>
<evidence type="ECO:0000313" key="2">
    <source>
        <dbReference type="EMBL" id="MCU9614473.1"/>
    </source>
</evidence>
<name>A0AAE3LTT2_9BACI</name>
<dbReference type="InterPro" id="IPR017853">
    <property type="entry name" value="GH"/>
</dbReference>
<dbReference type="Proteomes" id="UP001209318">
    <property type="component" value="Unassembled WGS sequence"/>
</dbReference>
<dbReference type="AlphaFoldDB" id="A0AAE3LTT2"/>
<dbReference type="Pfam" id="PF08924">
    <property type="entry name" value="Rv2525c_GlyHyd-like"/>
    <property type="match status" value="1"/>
</dbReference>
<dbReference type="SUPFAM" id="SSF51445">
    <property type="entry name" value="(Trans)glycosidases"/>
    <property type="match status" value="1"/>
</dbReference>
<organism evidence="2 3">
    <name type="scientific">Perspicuibacillus lycopersici</name>
    <dbReference type="NCBI Taxonomy" id="1325689"/>
    <lineage>
        <taxon>Bacteria</taxon>
        <taxon>Bacillati</taxon>
        <taxon>Bacillota</taxon>
        <taxon>Bacilli</taxon>
        <taxon>Bacillales</taxon>
        <taxon>Bacillaceae</taxon>
        <taxon>Perspicuibacillus</taxon>
    </lineage>
</organism>
<feature type="domain" description="Rv2525c-like glycoside hydrolase-like" evidence="1">
    <location>
        <begin position="30"/>
        <end position="131"/>
    </location>
</feature>
<protein>
    <submittedName>
        <fullName evidence="2">DUF1906 domain-containing protein</fullName>
    </submittedName>
</protein>
<dbReference type="Gene3D" id="3.20.20.80">
    <property type="entry name" value="Glycosidases"/>
    <property type="match status" value="1"/>
</dbReference>
<reference evidence="2" key="1">
    <citation type="submission" date="2022-10" db="EMBL/GenBank/DDBJ databases">
        <title>Description of Fervidibacillus gen. nov. in the family Fervidibacillaceae fam. nov. with two species, Fervidibacillus albus sp. nov., and Fervidibacillus halotolerans sp. nov., isolated from tidal flat sediments.</title>
        <authorList>
            <person name="Kwon K.K."/>
            <person name="Yang S.-H."/>
        </authorList>
    </citation>
    <scope>NUCLEOTIDE SEQUENCE</scope>
    <source>
        <strain evidence="2">JCM 19140</strain>
    </source>
</reference>
<proteinExistence type="predicted"/>
<dbReference type="EMBL" id="JAOUSF010000004">
    <property type="protein sequence ID" value="MCU9614473.1"/>
    <property type="molecule type" value="Genomic_DNA"/>
</dbReference>
<evidence type="ECO:0000313" key="3">
    <source>
        <dbReference type="Proteomes" id="UP001209318"/>
    </source>
</evidence>